<dbReference type="InterPro" id="IPR001478">
    <property type="entry name" value="PDZ"/>
</dbReference>
<comment type="caution">
    <text evidence="3">The sequence shown here is derived from an EMBL/GenBank/DDBJ whole genome shotgun (WGS) entry which is preliminary data.</text>
</comment>
<dbReference type="Gene3D" id="2.30.42.10">
    <property type="match status" value="2"/>
</dbReference>
<organism evidence="3 4">
    <name type="scientific">Ladona fulva</name>
    <name type="common">Scarce chaser dragonfly</name>
    <name type="synonym">Libellula fulva</name>
    <dbReference type="NCBI Taxonomy" id="123851"/>
    <lineage>
        <taxon>Eukaryota</taxon>
        <taxon>Metazoa</taxon>
        <taxon>Ecdysozoa</taxon>
        <taxon>Arthropoda</taxon>
        <taxon>Hexapoda</taxon>
        <taxon>Insecta</taxon>
        <taxon>Pterygota</taxon>
        <taxon>Palaeoptera</taxon>
        <taxon>Odonata</taxon>
        <taxon>Epiprocta</taxon>
        <taxon>Anisoptera</taxon>
        <taxon>Libelluloidea</taxon>
        <taxon>Libellulidae</taxon>
        <taxon>Ladona</taxon>
    </lineage>
</organism>
<dbReference type="OrthoDB" id="6022242at2759"/>
<accession>A0A8K0NXT3</accession>
<feature type="domain" description="PDZ" evidence="2">
    <location>
        <begin position="73"/>
        <end position="159"/>
    </location>
</feature>
<feature type="domain" description="PDZ" evidence="2">
    <location>
        <begin position="363"/>
        <end position="457"/>
    </location>
</feature>
<feature type="compositionally biased region" description="Basic and acidic residues" evidence="1">
    <location>
        <begin position="562"/>
        <end position="576"/>
    </location>
</feature>
<evidence type="ECO:0000259" key="2">
    <source>
        <dbReference type="PROSITE" id="PS50106"/>
    </source>
</evidence>
<gene>
    <name evidence="3" type="ORF">J437_LFUL003109</name>
</gene>
<feature type="region of interest" description="Disordered" evidence="1">
    <location>
        <begin position="463"/>
        <end position="608"/>
    </location>
</feature>
<evidence type="ECO:0000256" key="1">
    <source>
        <dbReference type="SAM" id="MobiDB-lite"/>
    </source>
</evidence>
<dbReference type="PANTHER" id="PTHR19964:SF93">
    <property type="entry name" value="INACTIVATION-NO-AFTER-POTENTIAL D PROTEIN"/>
    <property type="match status" value="1"/>
</dbReference>
<evidence type="ECO:0000313" key="4">
    <source>
        <dbReference type="Proteomes" id="UP000792457"/>
    </source>
</evidence>
<dbReference type="PROSITE" id="PS50106">
    <property type="entry name" value="PDZ"/>
    <property type="match status" value="2"/>
</dbReference>
<feature type="compositionally biased region" description="Acidic residues" evidence="1">
    <location>
        <begin position="592"/>
        <end position="602"/>
    </location>
</feature>
<evidence type="ECO:0000313" key="3">
    <source>
        <dbReference type="EMBL" id="KAG8223744.1"/>
    </source>
</evidence>
<feature type="non-terminal residue" evidence="3">
    <location>
        <position position="1"/>
    </location>
</feature>
<dbReference type="InterPro" id="IPR051342">
    <property type="entry name" value="PDZ_scaffold"/>
</dbReference>
<feature type="compositionally biased region" description="Basic and acidic residues" evidence="1">
    <location>
        <begin position="528"/>
        <end position="541"/>
    </location>
</feature>
<dbReference type="InterPro" id="IPR036034">
    <property type="entry name" value="PDZ_sf"/>
</dbReference>
<dbReference type="Proteomes" id="UP000792457">
    <property type="component" value="Unassembled WGS sequence"/>
</dbReference>
<reference evidence="3" key="1">
    <citation type="submission" date="2013-04" db="EMBL/GenBank/DDBJ databases">
        <authorList>
            <person name="Qu J."/>
            <person name="Murali S.C."/>
            <person name="Bandaranaike D."/>
            <person name="Bellair M."/>
            <person name="Blankenburg K."/>
            <person name="Chao H."/>
            <person name="Dinh H."/>
            <person name="Doddapaneni H."/>
            <person name="Downs B."/>
            <person name="Dugan-Rocha S."/>
            <person name="Elkadiri S."/>
            <person name="Gnanaolivu R.D."/>
            <person name="Hernandez B."/>
            <person name="Javaid M."/>
            <person name="Jayaseelan J.C."/>
            <person name="Lee S."/>
            <person name="Li M."/>
            <person name="Ming W."/>
            <person name="Munidasa M."/>
            <person name="Muniz J."/>
            <person name="Nguyen L."/>
            <person name="Ongeri F."/>
            <person name="Osuji N."/>
            <person name="Pu L.-L."/>
            <person name="Puazo M."/>
            <person name="Qu C."/>
            <person name="Quiroz J."/>
            <person name="Raj R."/>
            <person name="Weissenberger G."/>
            <person name="Xin Y."/>
            <person name="Zou X."/>
            <person name="Han Y."/>
            <person name="Richards S."/>
            <person name="Worley K."/>
            <person name="Muzny D."/>
            <person name="Gibbs R."/>
        </authorList>
    </citation>
    <scope>NUCLEOTIDE SEQUENCE</scope>
    <source>
        <strain evidence="3">Sampled in the wild</strain>
    </source>
</reference>
<dbReference type="CDD" id="cd06671">
    <property type="entry name" value="PDZ7_MUPP1-PD6_PATJ-like"/>
    <property type="match status" value="1"/>
</dbReference>
<feature type="compositionally biased region" description="Acidic residues" evidence="1">
    <location>
        <begin position="16"/>
        <end position="62"/>
    </location>
</feature>
<dbReference type="PANTHER" id="PTHR19964">
    <property type="entry name" value="MULTIPLE PDZ DOMAIN PROTEIN"/>
    <property type="match status" value="1"/>
</dbReference>
<dbReference type="SMART" id="SM00228">
    <property type="entry name" value="PDZ"/>
    <property type="match status" value="2"/>
</dbReference>
<feature type="compositionally biased region" description="Low complexity" evidence="1">
    <location>
        <begin position="470"/>
        <end position="493"/>
    </location>
</feature>
<protein>
    <recommendedName>
        <fullName evidence="2">PDZ domain-containing protein</fullName>
    </recommendedName>
</protein>
<feature type="region of interest" description="Disordered" evidence="1">
    <location>
        <begin position="1"/>
        <end position="65"/>
    </location>
</feature>
<reference evidence="3" key="2">
    <citation type="submission" date="2017-10" db="EMBL/GenBank/DDBJ databases">
        <title>Ladona fulva Genome sequencing and assembly.</title>
        <authorList>
            <person name="Murali S."/>
            <person name="Richards S."/>
            <person name="Bandaranaike D."/>
            <person name="Bellair M."/>
            <person name="Blankenburg K."/>
            <person name="Chao H."/>
            <person name="Dinh H."/>
            <person name="Doddapaneni H."/>
            <person name="Dugan-Rocha S."/>
            <person name="Elkadiri S."/>
            <person name="Gnanaolivu R."/>
            <person name="Hernandez B."/>
            <person name="Skinner E."/>
            <person name="Javaid M."/>
            <person name="Lee S."/>
            <person name="Li M."/>
            <person name="Ming W."/>
            <person name="Munidasa M."/>
            <person name="Muniz J."/>
            <person name="Nguyen L."/>
            <person name="Hughes D."/>
            <person name="Osuji N."/>
            <person name="Pu L.-L."/>
            <person name="Puazo M."/>
            <person name="Qu C."/>
            <person name="Quiroz J."/>
            <person name="Raj R."/>
            <person name="Weissenberger G."/>
            <person name="Xin Y."/>
            <person name="Zou X."/>
            <person name="Han Y."/>
            <person name="Worley K."/>
            <person name="Muzny D."/>
            <person name="Gibbs R."/>
        </authorList>
    </citation>
    <scope>NUCLEOTIDE SEQUENCE</scope>
    <source>
        <strain evidence="3">Sampled in the wild</strain>
    </source>
</reference>
<dbReference type="Pfam" id="PF00595">
    <property type="entry name" value="PDZ"/>
    <property type="match status" value="2"/>
</dbReference>
<sequence length="608" mass="65046">KPIVRPPSTSERILSPDEDEEEESLEEEEEEEVDSGEGEGSEEEEEEVDVEELEEKVEEDDETSRLPASLELEIKIRKGADPLGLVLETGAVGAGAGVEGPQPLGAWVGRDGALVKEVTPGGAVARDGRIAPGDLVLSVNHESLRRVGSAQAKTILHRAQLLSTDIAIRYIPGKAVKAYQESLAQQGSSVIGVTTGLQKRPVVPLKLVSPSSPFGQGEAFKLSPSKQEKEILIGAQESPLDEGGGKELLEREAEIVATVLAETPKSVSEFEEGDGFVPSPPLQFRLTPGEELTPFEKPTFPEILQDVKTPEETTMTVTKISQGHSSSSVDKAGGSGAGYYDGAAGGGKQSSVLLAKHWGPERLVEVLREPNCSLGISIVGGKVDLYNAGPDSGSAISGIFIKNVIPHSPAGRTGELKTGDRILEVDGIDVRHASHERAVEVIRGSGNPVTFLVQSLIQWNDSGEDQRNGATSASSFHSSSSWASTSSSSAPSAGMRRQSSKMRAPAPPPLARTPSPEVIQESQMMNHDMQRKASVKEEKAPPPKKTTTYSSSEEESEDEDDKRDQEGRILTKKGVEIYRSSAGALKRSKDEIEADPEEEDDYGYTTSE</sequence>
<name>A0A8K0NXT3_LADFU</name>
<proteinExistence type="predicted"/>
<dbReference type="EMBL" id="KZ308172">
    <property type="protein sequence ID" value="KAG8223744.1"/>
    <property type="molecule type" value="Genomic_DNA"/>
</dbReference>
<dbReference type="AlphaFoldDB" id="A0A8K0NXT3"/>
<feature type="compositionally biased region" description="Acidic residues" evidence="1">
    <location>
        <begin position="552"/>
        <end position="561"/>
    </location>
</feature>
<keyword evidence="4" id="KW-1185">Reference proteome</keyword>
<dbReference type="SUPFAM" id="SSF50156">
    <property type="entry name" value="PDZ domain-like"/>
    <property type="match status" value="2"/>
</dbReference>